<reference evidence="2 3" key="2">
    <citation type="journal article" date="2011" name="PLoS ONE">
        <title>The Cyst-Dividing Bacterium Ramlibacter tataouinensis TTB310 Genome Reveals a Well-Stocked Toolbox for Adaptation to a Desert Environment.</title>
        <authorList>
            <person name="De Luca G."/>
            <person name="Barakat M."/>
            <person name="Ortet P."/>
            <person name="Fochesato S."/>
            <person name="Jourlin-Castelli C."/>
            <person name="Ansaldi M."/>
            <person name="Py B."/>
            <person name="Fichant G."/>
            <person name="Coutinho P.M."/>
            <person name="Voulhoux R."/>
            <person name="Bastien O."/>
            <person name="Marechal E."/>
            <person name="Henrissat B."/>
            <person name="Quentin Y."/>
            <person name="Noirot P."/>
            <person name="Filloux A."/>
            <person name="Mejean V."/>
            <person name="Dubow M.S."/>
            <person name="Barras F."/>
            <person name="Barbe V."/>
            <person name="Weissenbach J."/>
            <person name="Mihalcescu I."/>
            <person name="Vermeglio A."/>
            <person name="Achouak W."/>
            <person name="Heulin T."/>
        </authorList>
    </citation>
    <scope>NUCLEOTIDE SEQUENCE [LARGE SCALE GENOMIC DNA]</scope>
    <source>
        <strain evidence="3">ATCC BAA-407 / DSM 14655 / LMG 21543 / TTB310</strain>
    </source>
</reference>
<sequence>MTEPVLSRKRAVNLSLSEHLIEQARQYSTNLSATVDELLADYVSQQQQARGSHQQWAAACAAGWNEIYEKVGSFADEHSTL</sequence>
<evidence type="ECO:0000313" key="2">
    <source>
        <dbReference type="EMBL" id="AEG93234.1"/>
    </source>
</evidence>
<dbReference type="AlphaFoldDB" id="F5XZ64"/>
<keyword evidence="3" id="KW-1185">Reference proteome</keyword>
<keyword evidence="1" id="KW-1277">Toxin-antitoxin system</keyword>
<dbReference type="eggNOG" id="COG5302">
    <property type="taxonomic scope" value="Bacteria"/>
</dbReference>
<evidence type="ECO:0000256" key="1">
    <source>
        <dbReference type="ARBA" id="ARBA00022649"/>
    </source>
</evidence>
<dbReference type="KEGG" id="rta:Rta_21380"/>
<dbReference type="EMBL" id="CP000245">
    <property type="protein sequence ID" value="AEG93234.1"/>
    <property type="molecule type" value="Genomic_DNA"/>
</dbReference>
<reference evidence="3" key="1">
    <citation type="submission" date="2006-01" db="EMBL/GenBank/DDBJ databases">
        <title>Genome of the cyst-dividing bacterium Ramlibacter tataouinensis.</title>
        <authorList>
            <person name="Barakat M."/>
            <person name="Ortet P."/>
            <person name="De Luca G."/>
            <person name="Jourlin-Castelli C."/>
            <person name="Ansaldi M."/>
            <person name="Py B."/>
            <person name="Fichant G."/>
            <person name="Coutinho P."/>
            <person name="Voulhoux R."/>
            <person name="Bastien O."/>
            <person name="Roy S."/>
            <person name="Marechal E."/>
            <person name="Henrissat B."/>
            <person name="Quentin Y."/>
            <person name="Noirot P."/>
            <person name="Filloux A."/>
            <person name="Mejean V."/>
            <person name="DuBow M."/>
            <person name="Barras F."/>
            <person name="Heulin T."/>
        </authorList>
    </citation>
    <scope>NUCLEOTIDE SEQUENCE [LARGE SCALE GENOMIC DNA]</scope>
    <source>
        <strain evidence="3">ATCC BAA-407 / DSM 14655 / LMG 21543 / TTB310</strain>
    </source>
</reference>
<dbReference type="Proteomes" id="UP000008385">
    <property type="component" value="Chromosome"/>
</dbReference>
<protein>
    <recommendedName>
        <fullName evidence="4">Plasmid maintenance protein CcdB</fullName>
    </recommendedName>
</protein>
<dbReference type="STRING" id="365046.Rta_21380"/>
<dbReference type="InterPro" id="IPR009956">
    <property type="entry name" value="Post-segregation_anti-tox_CcdA"/>
</dbReference>
<dbReference type="PATRIC" id="fig|365046.3.peg.2190"/>
<accession>F5XZ64</accession>
<proteinExistence type="predicted"/>
<gene>
    <name evidence="2" type="ordered locus">Rta_21380</name>
</gene>
<evidence type="ECO:0000313" key="3">
    <source>
        <dbReference type="Proteomes" id="UP000008385"/>
    </source>
</evidence>
<evidence type="ECO:0008006" key="4">
    <source>
        <dbReference type="Google" id="ProtNLM"/>
    </source>
</evidence>
<name>F5XZ64_RAMTT</name>
<dbReference type="HOGENOM" id="CLU_2571374_0_0_4"/>
<dbReference type="RefSeq" id="WP_013901466.1">
    <property type="nucleotide sequence ID" value="NC_015677.1"/>
</dbReference>
<dbReference type="Pfam" id="PF07362">
    <property type="entry name" value="CcdA"/>
    <property type="match status" value="1"/>
</dbReference>
<organism evidence="2 3">
    <name type="scientific">Ramlibacter tataouinensis (strain ATCC BAA-407 / DSM 14655 / LMG 21543 / TTB310)</name>
    <dbReference type="NCBI Taxonomy" id="365046"/>
    <lineage>
        <taxon>Bacteria</taxon>
        <taxon>Pseudomonadati</taxon>
        <taxon>Pseudomonadota</taxon>
        <taxon>Betaproteobacteria</taxon>
        <taxon>Burkholderiales</taxon>
        <taxon>Comamonadaceae</taxon>
        <taxon>Ramlibacter</taxon>
    </lineage>
</organism>